<gene>
    <name evidence="1" type="ORF">EVA_11531</name>
</gene>
<organism evidence="1">
    <name type="scientific">gut metagenome</name>
    <dbReference type="NCBI Taxonomy" id="749906"/>
    <lineage>
        <taxon>unclassified sequences</taxon>
        <taxon>metagenomes</taxon>
        <taxon>organismal metagenomes</taxon>
    </lineage>
</organism>
<proteinExistence type="predicted"/>
<sequence>MQAFVFLIFLQPIASVLCVVWFHCFHSLPTVCHTAISCEITLGFTVFTSLYISVFL</sequence>
<comment type="caution">
    <text evidence="1">The sequence shown here is derived from an EMBL/GenBank/DDBJ whole genome shotgun (WGS) entry which is preliminary data.</text>
</comment>
<dbReference type="AlphaFoldDB" id="J9G0J9"/>
<protein>
    <submittedName>
        <fullName evidence="1">Membrane protein</fullName>
    </submittedName>
</protein>
<evidence type="ECO:0000313" key="1">
    <source>
        <dbReference type="EMBL" id="EJX00364.1"/>
    </source>
</evidence>
<dbReference type="EMBL" id="AMCI01003414">
    <property type="protein sequence ID" value="EJX00364.1"/>
    <property type="molecule type" value="Genomic_DNA"/>
</dbReference>
<name>J9G0J9_9ZZZZ</name>
<accession>J9G0J9</accession>
<reference evidence="1" key="1">
    <citation type="journal article" date="2012" name="PLoS ONE">
        <title>Gene sets for utilization of primary and secondary nutrition supplies in the distal gut of endangered iberian lynx.</title>
        <authorList>
            <person name="Alcaide M."/>
            <person name="Messina E."/>
            <person name="Richter M."/>
            <person name="Bargiela R."/>
            <person name="Peplies J."/>
            <person name="Huws S.A."/>
            <person name="Newbold C.J."/>
            <person name="Golyshin P.N."/>
            <person name="Simon M.A."/>
            <person name="Lopez G."/>
            <person name="Yakimov M.M."/>
            <person name="Ferrer M."/>
        </authorList>
    </citation>
    <scope>NUCLEOTIDE SEQUENCE</scope>
</reference>